<protein>
    <submittedName>
        <fullName evidence="1">Uncharacterized protein</fullName>
    </submittedName>
</protein>
<organism evidence="1 2">
    <name type="scientific">Trichophyton tonsurans (strain CBS 112818)</name>
    <name type="common">Scalp ringworm fungus</name>
    <dbReference type="NCBI Taxonomy" id="647933"/>
    <lineage>
        <taxon>Eukaryota</taxon>
        <taxon>Fungi</taxon>
        <taxon>Dikarya</taxon>
        <taxon>Ascomycota</taxon>
        <taxon>Pezizomycotina</taxon>
        <taxon>Eurotiomycetes</taxon>
        <taxon>Eurotiomycetidae</taxon>
        <taxon>Onygenales</taxon>
        <taxon>Arthrodermataceae</taxon>
        <taxon>Trichophyton</taxon>
    </lineage>
</organism>
<proteinExistence type="predicted"/>
<dbReference type="HOGENOM" id="CLU_1887251_0_0_1"/>
<evidence type="ECO:0000313" key="1">
    <source>
        <dbReference type="EMBL" id="EGD96001.1"/>
    </source>
</evidence>
<dbReference type="AlphaFoldDB" id="F2RXG5"/>
<dbReference type="Proteomes" id="UP000009172">
    <property type="component" value="Unassembled WGS sequence"/>
</dbReference>
<evidence type="ECO:0000313" key="2">
    <source>
        <dbReference type="Proteomes" id="UP000009172"/>
    </source>
</evidence>
<dbReference type="EMBL" id="GG698491">
    <property type="protein sequence ID" value="EGD96001.1"/>
    <property type="molecule type" value="Genomic_DNA"/>
</dbReference>
<name>F2RXG5_TRIT1</name>
<accession>F2RXG5</accession>
<reference evidence="2" key="1">
    <citation type="journal article" date="2012" name="MBio">
        <title>Comparative genome analysis of Trichophyton rubrum and related dermatophytes reveals candidate genes involved in infection.</title>
        <authorList>
            <person name="Martinez D.A."/>
            <person name="Oliver B.G."/>
            <person name="Graeser Y."/>
            <person name="Goldberg J.M."/>
            <person name="Li W."/>
            <person name="Martinez-Rossi N.M."/>
            <person name="Monod M."/>
            <person name="Shelest E."/>
            <person name="Barton R.C."/>
            <person name="Birch E."/>
            <person name="Brakhage A.A."/>
            <person name="Chen Z."/>
            <person name="Gurr S.J."/>
            <person name="Heiman D."/>
            <person name="Heitman J."/>
            <person name="Kosti I."/>
            <person name="Rossi A."/>
            <person name="Saif S."/>
            <person name="Samalova M."/>
            <person name="Saunders C.W."/>
            <person name="Shea T."/>
            <person name="Summerbell R.C."/>
            <person name="Xu J."/>
            <person name="Young S."/>
            <person name="Zeng Q."/>
            <person name="Birren B.W."/>
            <person name="Cuomo C.A."/>
            <person name="White T.C."/>
        </authorList>
    </citation>
    <scope>NUCLEOTIDE SEQUENCE [LARGE SCALE GENOMIC DNA]</scope>
    <source>
        <strain evidence="2">CBS 112818</strain>
    </source>
</reference>
<keyword evidence="2" id="KW-1185">Reference proteome</keyword>
<sequence length="135" mass="15232">MGQRMRAKHAEWHMCMDDPVDRPCRNSIEAATSAAGCRIWATLVSNNLKHDSKSACIHPADSGTRLVYRQPRRDKAGWLELDRCGACLASSFGFFSIKGRRRLRQSLTERPPLEDQPPASQTERELASRAVLVLR</sequence>
<gene>
    <name evidence="1" type="ORF">TESG_03462</name>
</gene>